<dbReference type="PANTHER" id="PTHR11839:SF18">
    <property type="entry name" value="NUDIX HYDROLASE DOMAIN-CONTAINING PROTEIN"/>
    <property type="match status" value="1"/>
</dbReference>
<comment type="catalytic activity">
    <reaction evidence="1">
        <text>GDP-alpha-D-mannose + H2O = alpha-D-mannose 1-phosphate + GMP + 2 H(+)</text>
        <dbReference type="Rhea" id="RHEA:27978"/>
        <dbReference type="ChEBI" id="CHEBI:15377"/>
        <dbReference type="ChEBI" id="CHEBI:15378"/>
        <dbReference type="ChEBI" id="CHEBI:57527"/>
        <dbReference type="ChEBI" id="CHEBI:58115"/>
        <dbReference type="ChEBI" id="CHEBI:58409"/>
    </reaction>
</comment>
<dbReference type="PROSITE" id="PS00893">
    <property type="entry name" value="NUDIX_BOX"/>
    <property type="match status" value="1"/>
</dbReference>
<dbReference type="PROSITE" id="PS51462">
    <property type="entry name" value="NUDIX"/>
    <property type="match status" value="1"/>
</dbReference>
<evidence type="ECO:0000256" key="4">
    <source>
        <dbReference type="ARBA" id="ARBA00016377"/>
    </source>
</evidence>
<proteinExistence type="inferred from homology"/>
<dbReference type="InterPro" id="IPR015797">
    <property type="entry name" value="NUDIX_hydrolase-like_dom_sf"/>
</dbReference>
<feature type="compositionally biased region" description="Basic and acidic residues" evidence="8">
    <location>
        <begin position="1"/>
        <end position="18"/>
    </location>
</feature>
<evidence type="ECO:0000313" key="11">
    <source>
        <dbReference type="Proteomes" id="UP000826462"/>
    </source>
</evidence>
<evidence type="ECO:0000259" key="9">
    <source>
        <dbReference type="PROSITE" id="PS51462"/>
    </source>
</evidence>
<dbReference type="Pfam" id="PF00293">
    <property type="entry name" value="NUDIX"/>
    <property type="match status" value="1"/>
</dbReference>
<evidence type="ECO:0000313" key="10">
    <source>
        <dbReference type="EMBL" id="QYD70304.1"/>
    </source>
</evidence>
<dbReference type="RefSeq" id="WP_219799620.1">
    <property type="nucleotide sequence ID" value="NZ_CP080095.1"/>
</dbReference>
<keyword evidence="5 10" id="KW-0378">Hydrolase</keyword>
<comment type="similarity">
    <text evidence="3">Belongs to the Nudix hydrolase family. NudK subfamily.</text>
</comment>
<evidence type="ECO:0000256" key="2">
    <source>
        <dbReference type="ARBA" id="ARBA00001946"/>
    </source>
</evidence>
<feature type="region of interest" description="Disordered" evidence="8">
    <location>
        <begin position="1"/>
        <end position="22"/>
    </location>
</feature>
<feature type="domain" description="Nudix hydrolase" evidence="9">
    <location>
        <begin position="53"/>
        <end position="184"/>
    </location>
</feature>
<organism evidence="10 11">
    <name type="scientific">Paraburkholderia edwinii</name>
    <dbReference type="NCBI Taxonomy" id="2861782"/>
    <lineage>
        <taxon>Bacteria</taxon>
        <taxon>Pseudomonadati</taxon>
        <taxon>Pseudomonadota</taxon>
        <taxon>Betaproteobacteria</taxon>
        <taxon>Burkholderiales</taxon>
        <taxon>Burkholderiaceae</taxon>
        <taxon>Paraburkholderia</taxon>
    </lineage>
</organism>
<dbReference type="InterPro" id="IPR000086">
    <property type="entry name" value="NUDIX_hydrolase_dom"/>
</dbReference>
<evidence type="ECO:0000256" key="7">
    <source>
        <dbReference type="ARBA" id="ARBA00032272"/>
    </source>
</evidence>
<evidence type="ECO:0000256" key="5">
    <source>
        <dbReference type="ARBA" id="ARBA00022801"/>
    </source>
</evidence>
<reference evidence="10 11" key="1">
    <citation type="submission" date="2021-07" db="EMBL/GenBank/DDBJ databases">
        <title>Paraburkholderia edwinii protects Aspergillus sp. from phenazines by acting as a toxin sponge.</title>
        <authorList>
            <person name="Dahlstrom K.M."/>
            <person name="Newman D.K."/>
        </authorList>
    </citation>
    <scope>NUCLEOTIDE SEQUENCE [LARGE SCALE GENOMIC DNA]</scope>
    <source>
        <strain evidence="10 11">Pe01</strain>
    </source>
</reference>
<dbReference type="GO" id="GO:0016787">
    <property type="term" value="F:hydrolase activity"/>
    <property type="evidence" value="ECO:0007669"/>
    <property type="project" value="UniProtKB-KW"/>
</dbReference>
<dbReference type="EMBL" id="CP080095">
    <property type="protein sequence ID" value="QYD70304.1"/>
    <property type="molecule type" value="Genomic_DNA"/>
</dbReference>
<gene>
    <name evidence="10" type="ORF">KZJ38_08415</name>
</gene>
<evidence type="ECO:0000256" key="8">
    <source>
        <dbReference type="SAM" id="MobiDB-lite"/>
    </source>
</evidence>
<dbReference type="InterPro" id="IPR020084">
    <property type="entry name" value="NUDIX_hydrolase_CS"/>
</dbReference>
<evidence type="ECO:0000256" key="6">
    <source>
        <dbReference type="ARBA" id="ARBA00032162"/>
    </source>
</evidence>
<dbReference type="PANTHER" id="PTHR11839">
    <property type="entry name" value="UDP/ADP-SUGAR PYROPHOSPHATASE"/>
    <property type="match status" value="1"/>
</dbReference>
<dbReference type="SUPFAM" id="SSF55811">
    <property type="entry name" value="Nudix"/>
    <property type="match status" value="1"/>
</dbReference>
<name>A0ABX8UMV2_9BURK</name>
<sequence>MAERTGHPEQHHLEHHAALNETRVSSKQVYKGPFMTVNLDVVRLPDGKEATREYVVHAGAVMVIPLLDDGRVLLERQYRYATGKVMIEYPAGKLDPNEDELTCAKRELEEETGYTAREYIYLTRIHPIISYSTEFIDIYLARGLTAGEQKLDEGEFIETFTATVPEVSEWIRSGELSDVKTIIGTFWLEKFLSGTWAVPAPVEG</sequence>
<comment type="cofactor">
    <cofactor evidence="2">
        <name>Mg(2+)</name>
        <dbReference type="ChEBI" id="CHEBI:18420"/>
    </cofactor>
</comment>
<evidence type="ECO:0000256" key="1">
    <source>
        <dbReference type="ARBA" id="ARBA00000847"/>
    </source>
</evidence>
<dbReference type="Proteomes" id="UP000826462">
    <property type="component" value="Chromosome 1"/>
</dbReference>
<keyword evidence="11" id="KW-1185">Reference proteome</keyword>
<accession>A0ABX8UMV2</accession>
<evidence type="ECO:0000256" key="3">
    <source>
        <dbReference type="ARBA" id="ARBA00007275"/>
    </source>
</evidence>
<dbReference type="Gene3D" id="3.90.79.10">
    <property type="entry name" value="Nucleoside Triphosphate Pyrophosphohydrolase"/>
    <property type="match status" value="1"/>
</dbReference>
<protein>
    <recommendedName>
        <fullName evidence="4">GDP-mannose pyrophosphatase</fullName>
    </recommendedName>
    <alternativeName>
        <fullName evidence="6">GDP-mannose hydrolase</fullName>
    </alternativeName>
    <alternativeName>
        <fullName evidence="7">GDPMK</fullName>
    </alternativeName>
</protein>